<reference evidence="4 5" key="1">
    <citation type="submission" date="2017-08" db="EMBL/GenBank/DDBJ databases">
        <title>Acidophilic green algal genome provides insights into adaptation to an acidic environment.</title>
        <authorList>
            <person name="Hirooka S."/>
            <person name="Hirose Y."/>
            <person name="Kanesaki Y."/>
            <person name="Higuchi S."/>
            <person name="Fujiwara T."/>
            <person name="Onuma R."/>
            <person name="Era A."/>
            <person name="Ohbayashi R."/>
            <person name="Uzuka A."/>
            <person name="Nozaki H."/>
            <person name="Yoshikawa H."/>
            <person name="Miyagishima S.Y."/>
        </authorList>
    </citation>
    <scope>NUCLEOTIDE SEQUENCE [LARGE SCALE GENOMIC DNA]</scope>
    <source>
        <strain evidence="4 5">NIES-2499</strain>
    </source>
</reference>
<dbReference type="SUPFAM" id="SSF54593">
    <property type="entry name" value="Glyoxalase/Bleomycin resistance protein/Dihydroxybiphenyl dioxygenase"/>
    <property type="match status" value="2"/>
</dbReference>
<evidence type="ECO:0000259" key="3">
    <source>
        <dbReference type="PROSITE" id="PS51819"/>
    </source>
</evidence>
<evidence type="ECO:0000313" key="4">
    <source>
        <dbReference type="EMBL" id="GAX76121.1"/>
    </source>
</evidence>
<dbReference type="InterPro" id="IPR029068">
    <property type="entry name" value="Glyas_Bleomycin-R_OHBP_Dase"/>
</dbReference>
<evidence type="ECO:0000256" key="1">
    <source>
        <dbReference type="ARBA" id="ARBA00010363"/>
    </source>
</evidence>
<proteinExistence type="inferred from homology"/>
<dbReference type="PROSITE" id="PS51819">
    <property type="entry name" value="VOC"/>
    <property type="match status" value="1"/>
</dbReference>
<dbReference type="STRING" id="1157962.A0A250WZ65"/>
<dbReference type="InterPro" id="IPR043194">
    <property type="entry name" value="GLOD4_C"/>
</dbReference>
<dbReference type="InterPro" id="IPR043193">
    <property type="entry name" value="GLOD4"/>
</dbReference>
<keyword evidence="2" id="KW-0677">Repeat</keyword>
<dbReference type="AlphaFoldDB" id="A0A250WZ65"/>
<keyword evidence="5" id="KW-1185">Reference proteome</keyword>
<protein>
    <recommendedName>
        <fullName evidence="3">VOC domain-containing protein</fullName>
    </recommendedName>
</protein>
<dbReference type="PANTHER" id="PTHR46466">
    <property type="entry name" value="GLYOXALASE DOMAIN-CONTAINING PROTEIN 4"/>
    <property type="match status" value="1"/>
</dbReference>
<dbReference type="Proteomes" id="UP000232323">
    <property type="component" value="Unassembled WGS sequence"/>
</dbReference>
<comment type="similarity">
    <text evidence="1">Belongs to the glyoxalase I family.</text>
</comment>
<dbReference type="InterPro" id="IPR037523">
    <property type="entry name" value="VOC_core"/>
</dbReference>
<dbReference type="OrthoDB" id="16820at2759"/>
<name>A0A250WZ65_9CHLO</name>
<evidence type="ECO:0000256" key="2">
    <source>
        <dbReference type="ARBA" id="ARBA00022737"/>
    </source>
</evidence>
<comment type="caution">
    <text evidence="4">The sequence shown here is derived from an EMBL/GenBank/DDBJ whole genome shotgun (WGS) entry which is preliminary data.</text>
</comment>
<evidence type="ECO:0000313" key="5">
    <source>
        <dbReference type="Proteomes" id="UP000232323"/>
    </source>
</evidence>
<sequence>MKQAVVGPCRNLHFVFKIADRKSTTTFLRNLGMKDLRHEEFTEGCAAACNGPYSGHWSKTMVGYADEDSSFALELTYNYSVKKYDIGNDFNSITICKTDAFKAAKNMGGQLEGEKTCKVISPDGYKFVVTNMDVSGPNPITEIALNVEDLDRSLLYWNGFLGLPIEASTEEHALLRCGVGQTALKLVHLPLGTKIYHGTGYGRIAFSCPGHQLQQLEADVMAAGYTVHTPYVSLDTPGKATVQVVILQDPDGHEICFVGDEGFKDLSKMDPLAASLLDEGILKDKSDEWEAKRLQREAVMSAKGV</sequence>
<gene>
    <name evidence="4" type="ORF">CEUSTIGMA_g3564.t1</name>
</gene>
<accession>A0A250WZ65</accession>
<organism evidence="4 5">
    <name type="scientific">Chlamydomonas eustigma</name>
    <dbReference type="NCBI Taxonomy" id="1157962"/>
    <lineage>
        <taxon>Eukaryota</taxon>
        <taxon>Viridiplantae</taxon>
        <taxon>Chlorophyta</taxon>
        <taxon>core chlorophytes</taxon>
        <taxon>Chlorophyceae</taxon>
        <taxon>CS clade</taxon>
        <taxon>Chlamydomonadales</taxon>
        <taxon>Chlamydomonadaceae</taxon>
        <taxon>Chlamydomonas</taxon>
    </lineage>
</organism>
<dbReference type="PANTHER" id="PTHR46466:SF1">
    <property type="entry name" value="GLYOXALASE DOMAIN-CONTAINING PROTEIN 4"/>
    <property type="match status" value="1"/>
</dbReference>
<dbReference type="Pfam" id="PF21701">
    <property type="entry name" value="GLOD4_C"/>
    <property type="match status" value="1"/>
</dbReference>
<dbReference type="EMBL" id="BEGY01000015">
    <property type="protein sequence ID" value="GAX76121.1"/>
    <property type="molecule type" value="Genomic_DNA"/>
</dbReference>
<dbReference type="Gene3D" id="3.10.180.10">
    <property type="entry name" value="2,3-Dihydroxybiphenyl 1,2-Dioxygenase, domain 1"/>
    <property type="match status" value="2"/>
</dbReference>
<dbReference type="CDD" id="cd16357">
    <property type="entry name" value="GLOD4_C"/>
    <property type="match status" value="1"/>
</dbReference>
<feature type="domain" description="VOC" evidence="3">
    <location>
        <begin position="139"/>
        <end position="260"/>
    </location>
</feature>